<dbReference type="InParanoid" id="A0A061GJ36"/>
<organism evidence="2 3">
    <name type="scientific">Theobroma cacao</name>
    <name type="common">Cacao</name>
    <name type="synonym">Cocoa</name>
    <dbReference type="NCBI Taxonomy" id="3641"/>
    <lineage>
        <taxon>Eukaryota</taxon>
        <taxon>Viridiplantae</taxon>
        <taxon>Streptophyta</taxon>
        <taxon>Embryophyta</taxon>
        <taxon>Tracheophyta</taxon>
        <taxon>Spermatophyta</taxon>
        <taxon>Magnoliopsida</taxon>
        <taxon>eudicotyledons</taxon>
        <taxon>Gunneridae</taxon>
        <taxon>Pentapetalae</taxon>
        <taxon>rosids</taxon>
        <taxon>malvids</taxon>
        <taxon>Malvales</taxon>
        <taxon>Malvaceae</taxon>
        <taxon>Byttnerioideae</taxon>
        <taxon>Theobroma</taxon>
    </lineage>
</organism>
<reference evidence="2 3" key="1">
    <citation type="journal article" date="2013" name="Genome Biol.">
        <title>The genome sequence of the most widely cultivated cacao type and its use to identify candidate genes regulating pod color.</title>
        <authorList>
            <person name="Motamayor J.C."/>
            <person name="Mockaitis K."/>
            <person name="Schmutz J."/>
            <person name="Haiminen N."/>
            <person name="Iii D.L."/>
            <person name="Cornejo O."/>
            <person name="Findley S.D."/>
            <person name="Zheng P."/>
            <person name="Utro F."/>
            <person name="Royaert S."/>
            <person name="Saski C."/>
            <person name="Jenkins J."/>
            <person name="Podicheti R."/>
            <person name="Zhao M."/>
            <person name="Scheffler B.E."/>
            <person name="Stack J.C."/>
            <person name="Feltus F.A."/>
            <person name="Mustiga G.M."/>
            <person name="Amores F."/>
            <person name="Phillips W."/>
            <person name="Marelli J.P."/>
            <person name="May G.D."/>
            <person name="Shapiro H."/>
            <person name="Ma J."/>
            <person name="Bustamante C.D."/>
            <person name="Schnell R.J."/>
            <person name="Main D."/>
            <person name="Gilbert D."/>
            <person name="Parida L."/>
            <person name="Kuhn D.N."/>
        </authorList>
    </citation>
    <scope>NUCLEOTIDE SEQUENCE [LARGE SCALE GENOMIC DNA]</scope>
    <source>
        <strain evidence="3">cv. Matina 1-6</strain>
    </source>
</reference>
<evidence type="ECO:0000313" key="2">
    <source>
        <dbReference type="EMBL" id="EOY27079.1"/>
    </source>
</evidence>
<name>A0A061GJ36_THECC</name>
<accession>A0A061GJ36</accession>
<dbReference type="HOGENOM" id="CLU_2188762_0_0_1"/>
<gene>
    <name evidence="2" type="ORF">TCM_029014</name>
</gene>
<evidence type="ECO:0000313" key="3">
    <source>
        <dbReference type="Proteomes" id="UP000026915"/>
    </source>
</evidence>
<keyword evidence="3" id="KW-1185">Reference proteome</keyword>
<dbReference type="AlphaFoldDB" id="A0A061GJ36"/>
<evidence type="ECO:0000256" key="1">
    <source>
        <dbReference type="SAM" id="MobiDB-lite"/>
    </source>
</evidence>
<dbReference type="EMBL" id="CM001884">
    <property type="protein sequence ID" value="EOY27079.1"/>
    <property type="molecule type" value="Genomic_DNA"/>
</dbReference>
<proteinExistence type="predicted"/>
<protein>
    <submittedName>
        <fullName evidence="2">Uncharacterized protein</fullName>
    </submittedName>
</protein>
<dbReference type="Gramene" id="EOY27079">
    <property type="protein sequence ID" value="EOY27079"/>
    <property type="gene ID" value="TCM_029014"/>
</dbReference>
<dbReference type="Proteomes" id="UP000026915">
    <property type="component" value="Chromosome 6"/>
</dbReference>
<sequence>MVSFPIPFRGLLQSLVMTGLDRNSLHVPCLRNANDLEGIFLFSVSQLLKLKKIRANVYLTREMLGFTHLFELPLVSDHKELQIYMGFSLPESGNGAPSSSGAEAIVEPK</sequence>
<feature type="region of interest" description="Disordered" evidence="1">
    <location>
        <begin position="90"/>
        <end position="109"/>
    </location>
</feature>